<evidence type="ECO:0000313" key="3">
    <source>
        <dbReference type="Proteomes" id="UP000267448"/>
    </source>
</evidence>
<dbReference type="EMBL" id="RXNU01000005">
    <property type="protein sequence ID" value="RTR38936.1"/>
    <property type="molecule type" value="Genomic_DNA"/>
</dbReference>
<protein>
    <submittedName>
        <fullName evidence="2">Uncharacterized protein</fullName>
    </submittedName>
</protein>
<comment type="caution">
    <text evidence="2">The sequence shown here is derived from an EMBL/GenBank/DDBJ whole genome shotgun (WGS) entry which is preliminary data.</text>
</comment>
<evidence type="ECO:0000313" key="2">
    <source>
        <dbReference type="EMBL" id="RTR38936.1"/>
    </source>
</evidence>
<evidence type="ECO:0000256" key="1">
    <source>
        <dbReference type="SAM" id="SignalP"/>
    </source>
</evidence>
<accession>A0A3S0KA28</accession>
<dbReference type="AlphaFoldDB" id="A0A3S0KA28"/>
<proteinExistence type="predicted"/>
<feature type="signal peptide" evidence="1">
    <location>
        <begin position="1"/>
        <end position="17"/>
    </location>
</feature>
<gene>
    <name evidence="2" type="ORF">EKG38_12360</name>
</gene>
<organism evidence="2 3">
    <name type="scientific">Shewanella canadensis</name>
    <dbReference type="NCBI Taxonomy" id="271096"/>
    <lineage>
        <taxon>Bacteria</taxon>
        <taxon>Pseudomonadati</taxon>
        <taxon>Pseudomonadota</taxon>
        <taxon>Gammaproteobacteria</taxon>
        <taxon>Alteromonadales</taxon>
        <taxon>Shewanellaceae</taxon>
        <taxon>Shewanella</taxon>
    </lineage>
</organism>
<reference evidence="2 3" key="1">
    <citation type="submission" date="2018-12" db="EMBL/GenBank/DDBJ databases">
        <authorList>
            <person name="Yu L."/>
        </authorList>
    </citation>
    <scope>NUCLEOTIDE SEQUENCE [LARGE SCALE GENOMIC DNA]</scope>
    <source>
        <strain evidence="2 3">HAW-EB2</strain>
    </source>
</reference>
<name>A0A3S0KA28_9GAMM</name>
<feature type="chain" id="PRO_5018527413" evidence="1">
    <location>
        <begin position="18"/>
        <end position="158"/>
    </location>
</feature>
<dbReference type="RefSeq" id="WP_126520544.1">
    <property type="nucleotide sequence ID" value="NZ_RXNU01000005.1"/>
</dbReference>
<keyword evidence="1" id="KW-0732">Signal</keyword>
<keyword evidence="3" id="KW-1185">Reference proteome</keyword>
<dbReference type="OrthoDB" id="9858074at2"/>
<sequence length="158" mass="17418">MRIIMMMAAFLTFSVLAEEKPDHVFKCNLLVESGDGGDVYYEQGLSMLVYGDSAMLKIGSDGDWIGGQYGWNMASSETPVYTGSVWNVIQHKESSNGVKSFTTYAFDNVSFPSLAFHEDGSSTKVETVKLSIVHTNFTKQLVTGAETMVLGQCGYFYK</sequence>
<dbReference type="Proteomes" id="UP000267448">
    <property type="component" value="Unassembled WGS sequence"/>
</dbReference>